<sequence length="201" mass="20151">MTALSQNEIESLALRAARGAGFSWGLAEEAGLALGWLAARGHDGTGALLDLLNAGPLARPLPGPGRWQAQGQGPLCPITLGAALLDHARLAEGPLAGPLDLPPVAAPVLLVPFLARLADLGGTALKIEAPGLGFVMAPRVGGPLPVLATTPLALRIVPLAAALPLFDPAILDALGLYALRTTVPATETSRGGAGSATPDSD</sequence>
<dbReference type="Proteomes" id="UP001193501">
    <property type="component" value="Unassembled WGS sequence"/>
</dbReference>
<dbReference type="AlphaFoldDB" id="A0AAE4YAL7"/>
<dbReference type="Pfam" id="PF12525">
    <property type="entry name" value="DUF3726"/>
    <property type="match status" value="1"/>
</dbReference>
<evidence type="ECO:0000313" key="2">
    <source>
        <dbReference type="Proteomes" id="UP001193501"/>
    </source>
</evidence>
<gene>
    <name evidence="1" type="ORF">GV832_16185</name>
</gene>
<protein>
    <submittedName>
        <fullName evidence="1">DUF3726 domain-containing protein</fullName>
    </submittedName>
</protein>
<reference evidence="1" key="1">
    <citation type="submission" date="2020-01" db="EMBL/GenBank/DDBJ databases">
        <authorList>
            <person name="Chen W.-M."/>
        </authorList>
    </citation>
    <scope>NUCLEOTIDE SEQUENCE</scope>
    <source>
        <strain evidence="1">CYK-10</strain>
    </source>
</reference>
<dbReference type="InterPro" id="IPR022201">
    <property type="entry name" value="DUF3726"/>
</dbReference>
<comment type="caution">
    <text evidence="1">The sequence shown here is derived from an EMBL/GenBank/DDBJ whole genome shotgun (WGS) entry which is preliminary data.</text>
</comment>
<dbReference type="RefSeq" id="WP_168775932.1">
    <property type="nucleotide sequence ID" value="NZ_JAABNR010000018.1"/>
</dbReference>
<dbReference type="EMBL" id="JAABNR010000018">
    <property type="protein sequence ID" value="NBZ89128.1"/>
    <property type="molecule type" value="Genomic_DNA"/>
</dbReference>
<keyword evidence="2" id="KW-1185">Reference proteome</keyword>
<name>A0AAE4YAL7_9RHOB</name>
<evidence type="ECO:0000313" key="1">
    <source>
        <dbReference type="EMBL" id="NBZ89128.1"/>
    </source>
</evidence>
<organism evidence="1 2">
    <name type="scientific">Stagnihabitans tardus</name>
    <dbReference type="NCBI Taxonomy" id="2699202"/>
    <lineage>
        <taxon>Bacteria</taxon>
        <taxon>Pseudomonadati</taxon>
        <taxon>Pseudomonadota</taxon>
        <taxon>Alphaproteobacteria</taxon>
        <taxon>Rhodobacterales</taxon>
        <taxon>Paracoccaceae</taxon>
        <taxon>Stagnihabitans</taxon>
    </lineage>
</organism>
<accession>A0AAE4YAL7</accession>
<proteinExistence type="predicted"/>